<dbReference type="GO" id="GO:0016787">
    <property type="term" value="F:hydrolase activity"/>
    <property type="evidence" value="ECO:0007669"/>
    <property type="project" value="UniProtKB-KW"/>
</dbReference>
<dbReference type="PANTHER" id="PTHR13799:SF14">
    <property type="entry name" value="GTP CYCLOHYDROLASE 1 TYPE 2 HOMOLOG"/>
    <property type="match status" value="1"/>
</dbReference>
<dbReference type="PANTHER" id="PTHR13799">
    <property type="entry name" value="NGG1 INTERACTING FACTOR 3"/>
    <property type="match status" value="1"/>
</dbReference>
<feature type="binding site" evidence="4">
    <location>
        <position position="62"/>
    </location>
    <ligand>
        <name>a divalent metal cation</name>
        <dbReference type="ChEBI" id="CHEBI:60240"/>
        <label>1</label>
    </ligand>
</feature>
<feature type="binding site" evidence="4">
    <location>
        <position position="229"/>
    </location>
    <ligand>
        <name>a divalent metal cation</name>
        <dbReference type="ChEBI" id="CHEBI:60240"/>
        <label>1</label>
    </ligand>
</feature>
<reference evidence="5 6" key="1">
    <citation type="submission" date="2016-11" db="EMBL/GenBank/DDBJ databases">
        <authorList>
            <person name="Jaros S."/>
            <person name="Januszkiewicz K."/>
            <person name="Wedrychowicz H."/>
        </authorList>
    </citation>
    <scope>NUCLEOTIDE SEQUENCE [LARGE SCALE GENOMIC DNA]</scope>
    <source>
        <strain evidence="5 6">CGMCC 1.10681</strain>
    </source>
</reference>
<dbReference type="GO" id="GO:0005737">
    <property type="term" value="C:cytoplasm"/>
    <property type="evidence" value="ECO:0007669"/>
    <property type="project" value="TreeGrafter"/>
</dbReference>
<protein>
    <recommendedName>
        <fullName evidence="2">GTP cyclohydrolase 1 type 2 homolog</fullName>
    </recommendedName>
</protein>
<dbReference type="AlphaFoldDB" id="A0A1M7N6K3"/>
<dbReference type="STRING" id="1027249.SAMN05216179_1527"/>
<dbReference type="GO" id="GO:0046872">
    <property type="term" value="F:metal ion binding"/>
    <property type="evidence" value="ECO:0007669"/>
    <property type="project" value="UniProtKB-KW"/>
</dbReference>
<keyword evidence="3 4" id="KW-0479">Metal-binding</keyword>
<keyword evidence="6" id="KW-1185">Reference proteome</keyword>
<evidence type="ECO:0000256" key="2">
    <source>
        <dbReference type="ARBA" id="ARBA00022112"/>
    </source>
</evidence>
<dbReference type="InterPro" id="IPR002678">
    <property type="entry name" value="DUF34/NIF3"/>
</dbReference>
<evidence type="ECO:0000256" key="3">
    <source>
        <dbReference type="ARBA" id="ARBA00022723"/>
    </source>
</evidence>
<sequence>MTTVQQVIDKLKEGIAPVEETVDTVKFGDSSQKVKKIAVAFMPTYDVIKKVINLEVNLLICHEGTFYRHHDGESLMSDIHKQKIKLIEDSGIVISRFHDYIHRYRPDGIMQGMIAELGWQSFVEKHLPSYSTFNIPKQSLLQVIQRIKKCLQLNHIRYVGDLSENISKAAVFVGFRGSGANTIPVLEEENADLVIYGEGPEWETPEFVRDALAMGHNKAAIILGHLESEEPGMKYLSESIAKLYPSIPVVFLPTENCIKTL</sequence>
<evidence type="ECO:0000256" key="1">
    <source>
        <dbReference type="ARBA" id="ARBA00006964"/>
    </source>
</evidence>
<feature type="binding site" evidence="4">
    <location>
        <position position="225"/>
    </location>
    <ligand>
        <name>a divalent metal cation</name>
        <dbReference type="ChEBI" id="CHEBI:60240"/>
        <label>1</label>
    </ligand>
</feature>
<organism evidence="5 6">
    <name type="scientific">Gracilibacillus kekensis</name>
    <dbReference type="NCBI Taxonomy" id="1027249"/>
    <lineage>
        <taxon>Bacteria</taxon>
        <taxon>Bacillati</taxon>
        <taxon>Bacillota</taxon>
        <taxon>Bacilli</taxon>
        <taxon>Bacillales</taxon>
        <taxon>Bacillaceae</taxon>
        <taxon>Gracilibacillus</taxon>
    </lineage>
</organism>
<keyword evidence="5" id="KW-0378">Hydrolase</keyword>
<dbReference type="RefSeq" id="WP_073201248.1">
    <property type="nucleotide sequence ID" value="NZ_FRCZ01000002.1"/>
</dbReference>
<comment type="similarity">
    <text evidence="1">Belongs to the GTP cyclohydrolase I type 2/NIF3 family.</text>
</comment>
<dbReference type="EMBL" id="FRCZ01000002">
    <property type="protein sequence ID" value="SHM98670.1"/>
    <property type="molecule type" value="Genomic_DNA"/>
</dbReference>
<evidence type="ECO:0000256" key="4">
    <source>
        <dbReference type="PIRSR" id="PIRSR602678-1"/>
    </source>
</evidence>
<dbReference type="Pfam" id="PF01784">
    <property type="entry name" value="DUF34_NIF3"/>
    <property type="match status" value="1"/>
</dbReference>
<dbReference type="Proteomes" id="UP000184184">
    <property type="component" value="Unassembled WGS sequence"/>
</dbReference>
<dbReference type="Gene3D" id="3.40.1390.30">
    <property type="entry name" value="NIF3 (NGG1p interacting factor 3)-like"/>
    <property type="match status" value="2"/>
</dbReference>
<accession>A0A1M7N6K3</accession>
<evidence type="ECO:0000313" key="6">
    <source>
        <dbReference type="Proteomes" id="UP000184184"/>
    </source>
</evidence>
<dbReference type="SUPFAM" id="SSF102705">
    <property type="entry name" value="NIF3 (NGG1p interacting factor 3)-like"/>
    <property type="match status" value="1"/>
</dbReference>
<evidence type="ECO:0000313" key="5">
    <source>
        <dbReference type="EMBL" id="SHM98670.1"/>
    </source>
</evidence>
<name>A0A1M7N6K3_9BACI</name>
<dbReference type="OrthoDB" id="1116574at2"/>
<proteinExistence type="inferred from homology"/>
<gene>
    <name evidence="5" type="ORF">SAMN05216179_1527</name>
</gene>
<dbReference type="InterPro" id="IPR036069">
    <property type="entry name" value="DUF34/NIF3_sf"/>
</dbReference>